<sequence>MRVQRWQVTKPRPKSKSKPEPPSKATPAPKHEEVQVRVRRWRVEDVPAIVECQRKAYDDYTSSGMYDARNYEMQLHAFPEGQFLAEIGGKVVGYATSLIVQLEDLPGAYEYDELTGSGTFSTHTPGGDTLYGADIAVDPAFRGEGVAGKLYIHRHKLLKKYNLRRMVAYGRITGYPEHAGKMTAAEYVAAVERGELRDPALNAHLKAGYRVKRVSLEIMHDAPSLNWATFLELENLEFNPQRRRIAAPPLRRPVRKLRVCAAQYLMRRVDDWDAFAASIRFFAEVADEYNGHFLVLPELVIAVLLPLAPRGCDEIEAFRFVATFAERYLELVRGLAREFNFYIVAGSIPVVTDGEMRNVSYLVSPTGHAYAQEKLHVTPGERSAWGIRPGEGLRVFDTPLGRVAIQICYDIEFPELSRMLGLAGAEVIFVPFSTDERKAYQRVRYASAARAIENCVYVVLAGNAGNLPARNYLLNYARSAVLTSSDFGFPDDAVIAEADPNVETVVVADLDLHALSVLRQDGTVRPLQDRRSDLYEVRAKVPVEIISVE</sequence>
<dbReference type="AlphaFoldDB" id="A0A2S9YU07"/>
<dbReference type="InterPro" id="IPR000182">
    <property type="entry name" value="GNAT_dom"/>
</dbReference>
<evidence type="ECO:0000259" key="3">
    <source>
        <dbReference type="PROSITE" id="PS50263"/>
    </source>
</evidence>
<dbReference type="CDD" id="cd07574">
    <property type="entry name" value="nitrilase_Rim1_like"/>
    <property type="match status" value="1"/>
</dbReference>
<dbReference type="InterPro" id="IPR003010">
    <property type="entry name" value="C-N_Hydrolase"/>
</dbReference>
<keyword evidence="5" id="KW-0378">Hydrolase</keyword>
<dbReference type="Gene3D" id="3.60.110.10">
    <property type="entry name" value="Carbon-nitrogen hydrolase"/>
    <property type="match status" value="1"/>
</dbReference>
<proteinExistence type="inferred from homology"/>
<feature type="region of interest" description="Disordered" evidence="2">
    <location>
        <begin position="1"/>
        <end position="34"/>
    </location>
</feature>
<organism evidence="5 6">
    <name type="scientific">Enhygromyxa salina</name>
    <dbReference type="NCBI Taxonomy" id="215803"/>
    <lineage>
        <taxon>Bacteria</taxon>
        <taxon>Pseudomonadati</taxon>
        <taxon>Myxococcota</taxon>
        <taxon>Polyangia</taxon>
        <taxon>Nannocystales</taxon>
        <taxon>Nannocystaceae</taxon>
        <taxon>Enhygromyxa</taxon>
    </lineage>
</organism>
<dbReference type="InterPro" id="IPR001110">
    <property type="entry name" value="UPF0012_CS"/>
</dbReference>
<evidence type="ECO:0000313" key="6">
    <source>
        <dbReference type="Proteomes" id="UP000238823"/>
    </source>
</evidence>
<dbReference type="EMBL" id="PVNL01000040">
    <property type="protein sequence ID" value="PRQ08597.1"/>
    <property type="molecule type" value="Genomic_DNA"/>
</dbReference>
<dbReference type="Gene3D" id="3.40.630.30">
    <property type="match status" value="1"/>
</dbReference>
<evidence type="ECO:0000259" key="4">
    <source>
        <dbReference type="PROSITE" id="PS51186"/>
    </source>
</evidence>
<evidence type="ECO:0000313" key="5">
    <source>
        <dbReference type="EMBL" id="PRQ08597.1"/>
    </source>
</evidence>
<dbReference type="InterPro" id="IPR036526">
    <property type="entry name" value="C-N_Hydrolase_sf"/>
</dbReference>
<evidence type="ECO:0000256" key="1">
    <source>
        <dbReference type="ARBA" id="ARBA00010613"/>
    </source>
</evidence>
<feature type="domain" description="N-acetyltransferase" evidence="4">
    <location>
        <begin position="36"/>
        <end position="232"/>
    </location>
</feature>
<name>A0A2S9YU07_9BACT</name>
<dbReference type="OrthoDB" id="9811121at2"/>
<dbReference type="SUPFAM" id="SSF56317">
    <property type="entry name" value="Carbon-nitrogen hydrolase"/>
    <property type="match status" value="1"/>
</dbReference>
<comment type="similarity">
    <text evidence="1">Belongs to the carbon-nitrogen hydrolase superfamily. NIT1/NIT2 family.</text>
</comment>
<gene>
    <name evidence="5" type="primary">ramA_1</name>
    <name evidence="5" type="ORF">ENSA7_16790</name>
</gene>
<dbReference type="PANTHER" id="PTHR23088">
    <property type="entry name" value="NITRILASE-RELATED"/>
    <property type="match status" value="1"/>
</dbReference>
<comment type="caution">
    <text evidence="5">The sequence shown here is derived from an EMBL/GenBank/DDBJ whole genome shotgun (WGS) entry which is preliminary data.</text>
</comment>
<dbReference type="PROSITE" id="PS50263">
    <property type="entry name" value="CN_HYDROLASE"/>
    <property type="match status" value="1"/>
</dbReference>
<dbReference type="GO" id="GO:0016747">
    <property type="term" value="F:acyltransferase activity, transferring groups other than amino-acyl groups"/>
    <property type="evidence" value="ECO:0007669"/>
    <property type="project" value="InterPro"/>
</dbReference>
<dbReference type="InterPro" id="IPR016181">
    <property type="entry name" value="Acyl_CoA_acyltransferase"/>
</dbReference>
<dbReference type="EC" id="3.5.1.100" evidence="5"/>
<reference evidence="5 6" key="1">
    <citation type="submission" date="2018-03" db="EMBL/GenBank/DDBJ databases">
        <title>Draft Genome Sequences of the Obligatory Marine Myxobacteria Enhygromyxa salina SWB007.</title>
        <authorList>
            <person name="Poehlein A."/>
            <person name="Moghaddam J.A."/>
            <person name="Harms H."/>
            <person name="Alanjari M."/>
            <person name="Koenig G.M."/>
            <person name="Daniel R."/>
            <person name="Schaeberle T.F."/>
        </authorList>
    </citation>
    <scope>NUCLEOTIDE SEQUENCE [LARGE SCALE GENOMIC DNA]</scope>
    <source>
        <strain evidence="5 6">SWB007</strain>
    </source>
</reference>
<protein>
    <submittedName>
        <fullName evidence="5">(R)-stereoselective amidase</fullName>
        <ecNumber evidence="5">3.5.1.100</ecNumber>
    </submittedName>
</protein>
<dbReference type="Pfam" id="PF00583">
    <property type="entry name" value="Acetyltransf_1"/>
    <property type="match status" value="1"/>
</dbReference>
<dbReference type="Pfam" id="PF00795">
    <property type="entry name" value="CN_hydrolase"/>
    <property type="match status" value="1"/>
</dbReference>
<dbReference type="Proteomes" id="UP000238823">
    <property type="component" value="Unassembled WGS sequence"/>
</dbReference>
<dbReference type="PROSITE" id="PS01227">
    <property type="entry name" value="UPF0012"/>
    <property type="match status" value="1"/>
</dbReference>
<dbReference type="PROSITE" id="PS51186">
    <property type="entry name" value="GNAT"/>
    <property type="match status" value="1"/>
</dbReference>
<dbReference type="CDD" id="cd04301">
    <property type="entry name" value="NAT_SF"/>
    <property type="match status" value="1"/>
</dbReference>
<evidence type="ECO:0000256" key="2">
    <source>
        <dbReference type="SAM" id="MobiDB-lite"/>
    </source>
</evidence>
<feature type="domain" description="CN hydrolase" evidence="3">
    <location>
        <begin position="257"/>
        <end position="512"/>
    </location>
</feature>
<accession>A0A2S9YU07</accession>
<dbReference type="GO" id="GO:0016787">
    <property type="term" value="F:hydrolase activity"/>
    <property type="evidence" value="ECO:0007669"/>
    <property type="project" value="UniProtKB-KW"/>
</dbReference>
<dbReference type="PANTHER" id="PTHR23088:SF50">
    <property type="entry name" value="HYDROLASE YHCX"/>
    <property type="match status" value="1"/>
</dbReference>
<dbReference type="SUPFAM" id="SSF55729">
    <property type="entry name" value="Acyl-CoA N-acyltransferases (Nat)"/>
    <property type="match status" value="1"/>
</dbReference>